<organism evidence="2">
    <name type="scientific">hydrothermal vent metagenome</name>
    <dbReference type="NCBI Taxonomy" id="652676"/>
    <lineage>
        <taxon>unclassified sequences</taxon>
        <taxon>metagenomes</taxon>
        <taxon>ecological metagenomes</taxon>
    </lineage>
</organism>
<sequence length="190" mass="20881">MSIAYNLSLKLVPPLYSLLSKGLFATCRLREEGGGYRDEVVGAGRPFIALFWHYSVLCSLMMTEHTPAVAMVSASRDAEYVSRLLRRYGVDTVRGSKGKGGLRALREMMRQMTEEGKNAVIVADGSQGPPLVLQAGAVLLASRTGAPILPVAWGMKRYWAFNSWDRMILPRPGTAIRVCFGKPLLIPSHL</sequence>
<feature type="domain" description="DUF374" evidence="1">
    <location>
        <begin position="64"/>
        <end position="129"/>
    </location>
</feature>
<dbReference type="Pfam" id="PF04028">
    <property type="entry name" value="DUF374"/>
    <property type="match status" value="1"/>
</dbReference>
<protein>
    <recommendedName>
        <fullName evidence="1">DUF374 domain-containing protein</fullName>
    </recommendedName>
</protein>
<dbReference type="AlphaFoldDB" id="A0A3B0WCG6"/>
<gene>
    <name evidence="2" type="ORF">MNBD_DELTA03-1264</name>
</gene>
<evidence type="ECO:0000313" key="2">
    <source>
        <dbReference type="EMBL" id="VAW42246.1"/>
    </source>
</evidence>
<name>A0A3B0WCG6_9ZZZZ</name>
<reference evidence="2" key="1">
    <citation type="submission" date="2018-06" db="EMBL/GenBank/DDBJ databases">
        <authorList>
            <person name="Zhirakovskaya E."/>
        </authorList>
    </citation>
    <scope>NUCLEOTIDE SEQUENCE</scope>
</reference>
<dbReference type="EMBL" id="UOEX01000427">
    <property type="protein sequence ID" value="VAW42246.1"/>
    <property type="molecule type" value="Genomic_DNA"/>
</dbReference>
<proteinExistence type="predicted"/>
<feature type="non-terminal residue" evidence="2">
    <location>
        <position position="190"/>
    </location>
</feature>
<dbReference type="CDD" id="cd07983">
    <property type="entry name" value="LPLAT_DUF374-like"/>
    <property type="match status" value="1"/>
</dbReference>
<evidence type="ECO:0000259" key="1">
    <source>
        <dbReference type="Pfam" id="PF04028"/>
    </source>
</evidence>
<dbReference type="InterPro" id="IPR007172">
    <property type="entry name" value="DUF374"/>
</dbReference>
<accession>A0A3B0WCG6</accession>